<organism evidence="2 3">
    <name type="scientific">Dendrothele bispora (strain CBS 962.96)</name>
    <dbReference type="NCBI Taxonomy" id="1314807"/>
    <lineage>
        <taxon>Eukaryota</taxon>
        <taxon>Fungi</taxon>
        <taxon>Dikarya</taxon>
        <taxon>Basidiomycota</taxon>
        <taxon>Agaricomycotina</taxon>
        <taxon>Agaricomycetes</taxon>
        <taxon>Agaricomycetidae</taxon>
        <taxon>Agaricales</taxon>
        <taxon>Agaricales incertae sedis</taxon>
        <taxon>Dendrothele</taxon>
    </lineage>
</organism>
<dbReference type="Proteomes" id="UP000297245">
    <property type="component" value="Unassembled WGS sequence"/>
</dbReference>
<keyword evidence="1" id="KW-0472">Membrane</keyword>
<name>A0A4S8LG16_DENBC</name>
<evidence type="ECO:0000313" key="2">
    <source>
        <dbReference type="EMBL" id="THU87924.1"/>
    </source>
</evidence>
<keyword evidence="3" id="KW-1185">Reference proteome</keyword>
<accession>A0A4S8LG16</accession>
<evidence type="ECO:0000256" key="1">
    <source>
        <dbReference type="SAM" id="Phobius"/>
    </source>
</evidence>
<proteinExistence type="predicted"/>
<evidence type="ECO:0000313" key="3">
    <source>
        <dbReference type="Proteomes" id="UP000297245"/>
    </source>
</evidence>
<dbReference type="AlphaFoldDB" id="A0A4S8LG16"/>
<feature type="transmembrane region" description="Helical" evidence="1">
    <location>
        <begin position="87"/>
        <end position="105"/>
    </location>
</feature>
<dbReference type="EMBL" id="ML179430">
    <property type="protein sequence ID" value="THU87924.1"/>
    <property type="molecule type" value="Genomic_DNA"/>
</dbReference>
<keyword evidence="1" id="KW-1133">Transmembrane helix</keyword>
<reference evidence="2 3" key="1">
    <citation type="journal article" date="2019" name="Nat. Ecol. Evol.">
        <title>Megaphylogeny resolves global patterns of mushroom evolution.</title>
        <authorList>
            <person name="Varga T."/>
            <person name="Krizsan K."/>
            <person name="Foldi C."/>
            <person name="Dima B."/>
            <person name="Sanchez-Garcia M."/>
            <person name="Sanchez-Ramirez S."/>
            <person name="Szollosi G.J."/>
            <person name="Szarkandi J.G."/>
            <person name="Papp V."/>
            <person name="Albert L."/>
            <person name="Andreopoulos W."/>
            <person name="Angelini C."/>
            <person name="Antonin V."/>
            <person name="Barry K.W."/>
            <person name="Bougher N.L."/>
            <person name="Buchanan P."/>
            <person name="Buyck B."/>
            <person name="Bense V."/>
            <person name="Catcheside P."/>
            <person name="Chovatia M."/>
            <person name="Cooper J."/>
            <person name="Damon W."/>
            <person name="Desjardin D."/>
            <person name="Finy P."/>
            <person name="Geml J."/>
            <person name="Haridas S."/>
            <person name="Hughes K."/>
            <person name="Justo A."/>
            <person name="Karasinski D."/>
            <person name="Kautmanova I."/>
            <person name="Kiss B."/>
            <person name="Kocsube S."/>
            <person name="Kotiranta H."/>
            <person name="LaButti K.M."/>
            <person name="Lechner B.E."/>
            <person name="Liimatainen K."/>
            <person name="Lipzen A."/>
            <person name="Lukacs Z."/>
            <person name="Mihaltcheva S."/>
            <person name="Morgado L.N."/>
            <person name="Niskanen T."/>
            <person name="Noordeloos M.E."/>
            <person name="Ohm R.A."/>
            <person name="Ortiz-Santana B."/>
            <person name="Ovrebo C."/>
            <person name="Racz N."/>
            <person name="Riley R."/>
            <person name="Savchenko A."/>
            <person name="Shiryaev A."/>
            <person name="Soop K."/>
            <person name="Spirin V."/>
            <person name="Szebenyi C."/>
            <person name="Tomsovsky M."/>
            <person name="Tulloss R.E."/>
            <person name="Uehling J."/>
            <person name="Grigoriev I.V."/>
            <person name="Vagvolgyi C."/>
            <person name="Papp T."/>
            <person name="Martin F.M."/>
            <person name="Miettinen O."/>
            <person name="Hibbett D.S."/>
            <person name="Nagy L.G."/>
        </authorList>
    </citation>
    <scope>NUCLEOTIDE SEQUENCE [LARGE SCALE GENOMIC DNA]</scope>
    <source>
        <strain evidence="2 3">CBS 962.96</strain>
    </source>
</reference>
<gene>
    <name evidence="2" type="ORF">K435DRAFT_866809</name>
</gene>
<protein>
    <submittedName>
        <fullName evidence="2">Uncharacterized protein</fullName>
    </submittedName>
</protein>
<sequence length="222" mass="23628">MLSEYWYTNRVSACIGPKYTDWVYVSVRLFAATSVLSDPAGYYHPWDSDALVNVAGPYRPNAISAESGINGSLALYKNDLKSSSSSITMLGFAAIFLIFLSLSFVEGSPWPRPELISGDIETRPNPNGNGTIIEGTLTIIETTLPHPSDLNSSSLPASTGTDFSSIPTPSFSRVSSVSSSFTPSTPIETSLVPTPSSSWVSSPLSMTSAITQSAEAAPECRN</sequence>
<keyword evidence="1" id="KW-0812">Transmembrane</keyword>